<name>A0A2K9ZEW5_RHILE</name>
<dbReference type="AlphaFoldDB" id="A0A2K9ZEW5"/>
<accession>A0A2K9ZEW5</accession>
<keyword evidence="1" id="KW-0614">Plasmid</keyword>
<dbReference type="Proteomes" id="UP000238523">
    <property type="component" value="Plasmid pRLN2"/>
</dbReference>
<evidence type="ECO:0000313" key="2">
    <source>
        <dbReference type="Proteomes" id="UP000238523"/>
    </source>
</evidence>
<gene>
    <name evidence="1" type="ORF">CUJ84_pRLN2000262</name>
</gene>
<evidence type="ECO:0000313" key="1">
    <source>
        <dbReference type="EMBL" id="AUW46805.1"/>
    </source>
</evidence>
<organism evidence="1 2">
    <name type="scientific">Rhizobium leguminosarum</name>
    <dbReference type="NCBI Taxonomy" id="384"/>
    <lineage>
        <taxon>Bacteria</taxon>
        <taxon>Pseudomonadati</taxon>
        <taxon>Pseudomonadota</taxon>
        <taxon>Alphaproteobacteria</taxon>
        <taxon>Hyphomicrobiales</taxon>
        <taxon>Rhizobiaceae</taxon>
        <taxon>Rhizobium/Agrobacterium group</taxon>
        <taxon>Rhizobium</taxon>
    </lineage>
</organism>
<proteinExistence type="predicted"/>
<protein>
    <submittedName>
        <fullName evidence="1">Uncharacterized protein</fullName>
    </submittedName>
</protein>
<geneLocation type="plasmid" evidence="2">
    <name>prln2</name>
</geneLocation>
<sequence length="80" mass="8903">MDCRRTGSVEVLGNHVSRLQGLDALLGRQNKADPAKQIEAHEILPTAFLRRGSKLNFLNFGKKASQRETLSRSAQETARL</sequence>
<dbReference type="EMBL" id="CP025014">
    <property type="protein sequence ID" value="AUW46805.1"/>
    <property type="molecule type" value="Genomic_DNA"/>
</dbReference>
<reference evidence="1 2" key="1">
    <citation type="submission" date="2017-11" db="EMBL/GenBank/DDBJ databases">
        <title>Complete genome of Rhizobium leguminosarum Norway, an ineffective micro-symbiont.</title>
        <authorList>
            <person name="Hoffrichter A."/>
            <person name="Liang J."/>
            <person name="Brachmann A."/>
            <person name="Marin M."/>
        </authorList>
    </citation>
    <scope>NUCLEOTIDE SEQUENCE [LARGE SCALE GENOMIC DNA]</scope>
    <source>
        <strain evidence="1 2">Norway</strain>
        <plasmid evidence="2">Plasmid prln2</plasmid>
    </source>
</reference>